<keyword evidence="3" id="KW-1185">Reference proteome</keyword>
<organism evidence="2 3">
    <name type="scientific">Bizionia myxarmorum</name>
    <dbReference type="NCBI Taxonomy" id="291186"/>
    <lineage>
        <taxon>Bacteria</taxon>
        <taxon>Pseudomonadati</taxon>
        <taxon>Bacteroidota</taxon>
        <taxon>Flavobacteriia</taxon>
        <taxon>Flavobacteriales</taxon>
        <taxon>Flavobacteriaceae</taxon>
        <taxon>Bizionia</taxon>
    </lineage>
</organism>
<reference evidence="2 3" key="1">
    <citation type="submission" date="2019-08" db="EMBL/GenBank/DDBJ databases">
        <title>Genomes of Antarctic Bizionia species.</title>
        <authorList>
            <person name="Bowman J.P."/>
        </authorList>
    </citation>
    <scope>NUCLEOTIDE SEQUENCE [LARGE SCALE GENOMIC DNA]</scope>
    <source>
        <strain evidence="2 3">ADA-4</strain>
    </source>
</reference>
<evidence type="ECO:0008006" key="4">
    <source>
        <dbReference type="Google" id="ProtNLM"/>
    </source>
</evidence>
<name>A0A5D0R2I7_9FLAO</name>
<dbReference type="OrthoDB" id="1027344at2"/>
<dbReference type="EMBL" id="VSKK01000004">
    <property type="protein sequence ID" value="TYB75780.1"/>
    <property type="molecule type" value="Genomic_DNA"/>
</dbReference>
<keyword evidence="1" id="KW-0812">Transmembrane</keyword>
<evidence type="ECO:0000313" key="2">
    <source>
        <dbReference type="EMBL" id="TYB75780.1"/>
    </source>
</evidence>
<gene>
    <name evidence="2" type="ORF">ES674_13215</name>
</gene>
<keyword evidence="1" id="KW-0472">Membrane</keyword>
<sequence>MIIVSKYLMPKRYLGLTIWPFIFLKYAFLKDDVVLINHERIHIRQQIELLILPFFILYLFEFLFRFIQYRSWKLAYCNISFEREAYLHENDFNYLKTRSFWSFARYLKR</sequence>
<evidence type="ECO:0000313" key="3">
    <source>
        <dbReference type="Proteomes" id="UP000323720"/>
    </source>
</evidence>
<feature type="transmembrane region" description="Helical" evidence="1">
    <location>
        <begin position="12"/>
        <end position="29"/>
    </location>
</feature>
<comment type="caution">
    <text evidence="2">The sequence shown here is derived from an EMBL/GenBank/DDBJ whole genome shotgun (WGS) entry which is preliminary data.</text>
</comment>
<keyword evidence="1" id="KW-1133">Transmembrane helix</keyword>
<dbReference type="Proteomes" id="UP000323720">
    <property type="component" value="Unassembled WGS sequence"/>
</dbReference>
<dbReference type="AlphaFoldDB" id="A0A5D0R2I7"/>
<proteinExistence type="predicted"/>
<evidence type="ECO:0000256" key="1">
    <source>
        <dbReference type="SAM" id="Phobius"/>
    </source>
</evidence>
<accession>A0A5D0R2I7</accession>
<protein>
    <recommendedName>
        <fullName evidence="4">DUF4157 domain-containing protein</fullName>
    </recommendedName>
</protein>
<feature type="transmembrane region" description="Helical" evidence="1">
    <location>
        <begin position="49"/>
        <end position="67"/>
    </location>
</feature>